<accession>A0A9P4QMS8</accession>
<dbReference type="OrthoDB" id="5310629at2759"/>
<keyword evidence="3" id="KW-1185">Reference proteome</keyword>
<gene>
    <name evidence="2" type="ORF">EJ04DRAFT_504313</name>
</gene>
<dbReference type="AlphaFoldDB" id="A0A9P4QMS8"/>
<proteinExistence type="predicted"/>
<dbReference type="Proteomes" id="UP000799444">
    <property type="component" value="Unassembled WGS sequence"/>
</dbReference>
<dbReference type="EMBL" id="ML996287">
    <property type="protein sequence ID" value="KAF2728273.1"/>
    <property type="molecule type" value="Genomic_DNA"/>
</dbReference>
<sequence length="169" mass="17740">MATEQPISPPTADAAARPPPSSTDEPPVSPVHRTGTFQHKTTSAAPVHAFLETSHPAINPSPVEIDGTAAVPSSHHTSTTDSAKPDSIVSPGLGEEQDIESEFLGEGGLPVGREVREKREAELAKRARDPAVLVDIPKEPNAEEVEAARSAEGTVTPGMRAGEFEVKKT</sequence>
<reference evidence="2" key="1">
    <citation type="journal article" date="2020" name="Stud. Mycol.">
        <title>101 Dothideomycetes genomes: a test case for predicting lifestyles and emergence of pathogens.</title>
        <authorList>
            <person name="Haridas S."/>
            <person name="Albert R."/>
            <person name="Binder M."/>
            <person name="Bloem J."/>
            <person name="Labutti K."/>
            <person name="Salamov A."/>
            <person name="Andreopoulos B."/>
            <person name="Baker S."/>
            <person name="Barry K."/>
            <person name="Bills G."/>
            <person name="Bluhm B."/>
            <person name="Cannon C."/>
            <person name="Castanera R."/>
            <person name="Culley D."/>
            <person name="Daum C."/>
            <person name="Ezra D."/>
            <person name="Gonzalez J."/>
            <person name="Henrissat B."/>
            <person name="Kuo A."/>
            <person name="Liang C."/>
            <person name="Lipzen A."/>
            <person name="Lutzoni F."/>
            <person name="Magnuson J."/>
            <person name="Mondo S."/>
            <person name="Nolan M."/>
            <person name="Ohm R."/>
            <person name="Pangilinan J."/>
            <person name="Park H.-J."/>
            <person name="Ramirez L."/>
            <person name="Alfaro M."/>
            <person name="Sun H."/>
            <person name="Tritt A."/>
            <person name="Yoshinaga Y."/>
            <person name="Zwiers L.-H."/>
            <person name="Turgeon B."/>
            <person name="Goodwin S."/>
            <person name="Spatafora J."/>
            <person name="Crous P."/>
            <person name="Grigoriev I."/>
        </authorList>
    </citation>
    <scope>NUCLEOTIDE SEQUENCE</scope>
    <source>
        <strain evidence="2">CBS 125425</strain>
    </source>
</reference>
<feature type="region of interest" description="Disordered" evidence="1">
    <location>
        <begin position="1"/>
        <end position="169"/>
    </location>
</feature>
<evidence type="ECO:0000256" key="1">
    <source>
        <dbReference type="SAM" id="MobiDB-lite"/>
    </source>
</evidence>
<comment type="caution">
    <text evidence="2">The sequence shown here is derived from an EMBL/GenBank/DDBJ whole genome shotgun (WGS) entry which is preliminary data.</text>
</comment>
<feature type="compositionally biased region" description="Basic and acidic residues" evidence="1">
    <location>
        <begin position="113"/>
        <end position="129"/>
    </location>
</feature>
<feature type="compositionally biased region" description="Basic and acidic residues" evidence="1">
    <location>
        <begin position="136"/>
        <end position="149"/>
    </location>
</feature>
<feature type="compositionally biased region" description="Polar residues" evidence="1">
    <location>
        <begin position="35"/>
        <end position="44"/>
    </location>
</feature>
<evidence type="ECO:0000313" key="2">
    <source>
        <dbReference type="EMBL" id="KAF2728273.1"/>
    </source>
</evidence>
<organism evidence="2 3">
    <name type="scientific">Polyplosphaeria fusca</name>
    <dbReference type="NCBI Taxonomy" id="682080"/>
    <lineage>
        <taxon>Eukaryota</taxon>
        <taxon>Fungi</taxon>
        <taxon>Dikarya</taxon>
        <taxon>Ascomycota</taxon>
        <taxon>Pezizomycotina</taxon>
        <taxon>Dothideomycetes</taxon>
        <taxon>Pleosporomycetidae</taxon>
        <taxon>Pleosporales</taxon>
        <taxon>Tetraplosphaeriaceae</taxon>
        <taxon>Polyplosphaeria</taxon>
    </lineage>
</organism>
<protein>
    <submittedName>
        <fullName evidence="2">Uncharacterized protein</fullName>
    </submittedName>
</protein>
<evidence type="ECO:0000313" key="3">
    <source>
        <dbReference type="Proteomes" id="UP000799444"/>
    </source>
</evidence>
<name>A0A9P4QMS8_9PLEO</name>